<evidence type="ECO:0000313" key="1">
    <source>
        <dbReference type="EMBL" id="KFO37922.1"/>
    </source>
</evidence>
<gene>
    <name evidence="1" type="ORF">H920_00717</name>
</gene>
<dbReference type="Proteomes" id="UP000028990">
    <property type="component" value="Unassembled WGS sequence"/>
</dbReference>
<accession>A0A091E3J4</accession>
<reference evidence="1 2" key="1">
    <citation type="submission" date="2013-11" db="EMBL/GenBank/DDBJ databases">
        <title>The Damaraland mole rat (Fukomys damarensis) genome and evolution of African mole rats.</title>
        <authorList>
            <person name="Gladyshev V.N."/>
            <person name="Fang X."/>
        </authorList>
    </citation>
    <scope>NUCLEOTIDE SEQUENCE [LARGE SCALE GENOMIC DNA]</scope>
    <source>
        <tissue evidence="1">Liver</tissue>
    </source>
</reference>
<protein>
    <submittedName>
        <fullName evidence="1">Uncharacterized protein</fullName>
    </submittedName>
</protein>
<name>A0A091E3J4_FUKDA</name>
<keyword evidence="2" id="KW-1185">Reference proteome</keyword>
<dbReference type="AlphaFoldDB" id="A0A091E3J4"/>
<proteinExistence type="predicted"/>
<sequence length="63" mass="6345">MQGMGEDVLAGCVGCSRGPVLAKQAVSHGGTLSSSREPVEGSNYGWAQNHLDAALVLSALSSS</sequence>
<evidence type="ECO:0000313" key="2">
    <source>
        <dbReference type="Proteomes" id="UP000028990"/>
    </source>
</evidence>
<organism evidence="1 2">
    <name type="scientific">Fukomys damarensis</name>
    <name type="common">Damaraland mole rat</name>
    <name type="synonym">Cryptomys damarensis</name>
    <dbReference type="NCBI Taxonomy" id="885580"/>
    <lineage>
        <taxon>Eukaryota</taxon>
        <taxon>Metazoa</taxon>
        <taxon>Chordata</taxon>
        <taxon>Craniata</taxon>
        <taxon>Vertebrata</taxon>
        <taxon>Euteleostomi</taxon>
        <taxon>Mammalia</taxon>
        <taxon>Eutheria</taxon>
        <taxon>Euarchontoglires</taxon>
        <taxon>Glires</taxon>
        <taxon>Rodentia</taxon>
        <taxon>Hystricomorpha</taxon>
        <taxon>Bathyergidae</taxon>
        <taxon>Fukomys</taxon>
    </lineage>
</organism>
<dbReference type="EMBL" id="KN120688">
    <property type="protein sequence ID" value="KFO37922.1"/>
    <property type="molecule type" value="Genomic_DNA"/>
</dbReference>